<proteinExistence type="predicted"/>
<dbReference type="EMBL" id="BSXS01010816">
    <property type="protein sequence ID" value="GME98986.1"/>
    <property type="molecule type" value="Genomic_DNA"/>
</dbReference>
<name>A0ACB5U0U0_AMBMO</name>
<accession>A0ACB5U0U0</accession>
<organism evidence="1 2">
    <name type="scientific">Ambrosiozyma monospora</name>
    <name type="common">Yeast</name>
    <name type="synonym">Endomycopsis monosporus</name>
    <dbReference type="NCBI Taxonomy" id="43982"/>
    <lineage>
        <taxon>Eukaryota</taxon>
        <taxon>Fungi</taxon>
        <taxon>Dikarya</taxon>
        <taxon>Ascomycota</taxon>
        <taxon>Saccharomycotina</taxon>
        <taxon>Pichiomycetes</taxon>
        <taxon>Pichiales</taxon>
        <taxon>Pichiaceae</taxon>
        <taxon>Ambrosiozyma</taxon>
    </lineage>
</organism>
<comment type="caution">
    <text evidence="1">The sequence shown here is derived from an EMBL/GenBank/DDBJ whole genome shotgun (WGS) entry which is preliminary data.</text>
</comment>
<dbReference type="Proteomes" id="UP001165064">
    <property type="component" value="Unassembled WGS sequence"/>
</dbReference>
<keyword evidence="2" id="KW-1185">Reference proteome</keyword>
<reference evidence="1" key="1">
    <citation type="submission" date="2023-04" db="EMBL/GenBank/DDBJ databases">
        <title>Ambrosiozyma monospora NBRC 10751.</title>
        <authorList>
            <person name="Ichikawa N."/>
            <person name="Sato H."/>
            <person name="Tonouchi N."/>
        </authorList>
    </citation>
    <scope>NUCLEOTIDE SEQUENCE</scope>
    <source>
        <strain evidence="1">NBRC 10751</strain>
    </source>
</reference>
<protein>
    <submittedName>
        <fullName evidence="1">Unnamed protein product</fullName>
    </submittedName>
</protein>
<gene>
    <name evidence="1" type="ORF">Amon02_001058700</name>
</gene>
<sequence length="286" mass="31799">MVVLTKPNGYWKMNEKVHVHELCTCECDEKKTVERPLSIDQALSIGDYKPEDFPLKSIIDCDAISETAIAYANSRKLANHSTVTGPVIFHEPFEPVIKLPRPHSNSHYDKIQPMDIIGEDDESSAETMYDQLSSDAAADDEIDSLQARIDVLKVSIFEADMNVKLLDTMSAKRESLIQINDETDSKPTPTSTHSVNTITTPKINIISIPTSNIIKQVQSVEISKDQIAADRTMKTIADVASIFIIPNPGSPVSKVDKDNWDDIFDSSDSDTDDEDPIFSSIDSYSY</sequence>
<evidence type="ECO:0000313" key="1">
    <source>
        <dbReference type="EMBL" id="GME98986.1"/>
    </source>
</evidence>
<evidence type="ECO:0000313" key="2">
    <source>
        <dbReference type="Proteomes" id="UP001165064"/>
    </source>
</evidence>